<proteinExistence type="inferred from homology"/>
<dbReference type="InterPro" id="IPR029045">
    <property type="entry name" value="ClpP/crotonase-like_dom_sf"/>
</dbReference>
<comment type="caution">
    <text evidence="3">The sequence shown here is derived from an EMBL/GenBank/DDBJ whole genome shotgun (WGS) entry which is preliminary data.</text>
</comment>
<dbReference type="RefSeq" id="WP_144907343.1">
    <property type="nucleotide sequence ID" value="NZ_JACHOA010000008.1"/>
</dbReference>
<dbReference type="CDD" id="cd06558">
    <property type="entry name" value="crotonase-like"/>
    <property type="match status" value="1"/>
</dbReference>
<dbReference type="InterPro" id="IPR014748">
    <property type="entry name" value="Enoyl-CoA_hydra_C"/>
</dbReference>
<evidence type="ECO:0000313" key="4">
    <source>
        <dbReference type="Proteomes" id="UP000538566"/>
    </source>
</evidence>
<comment type="similarity">
    <text evidence="1">Belongs to the enoyl-CoA hydratase/isomerase family.</text>
</comment>
<dbReference type="InterPro" id="IPR001753">
    <property type="entry name" value="Enoyl-CoA_hydra/iso"/>
</dbReference>
<dbReference type="SUPFAM" id="SSF52096">
    <property type="entry name" value="ClpP/crotonase"/>
    <property type="match status" value="1"/>
</dbReference>
<dbReference type="AlphaFoldDB" id="A0A7W7AEA8"/>
<sequence>MTGSESNPDDGAIERIDYSGVRLEFDGPLAIITLNDPEKLNAMGEDMANALVVALTEIAKPRRRCRAVLLTGEGRAFCAGANLMGSRKALSEGGKKLANIGAVETLYHPLLRRIHALQIPLIVGVNGLAIGIGLGMTLAADYVVAAEGAWFQAPFKNLASASDSALAWLLPRIIGPIRTKRILMRAERIDAATALDWGILSEVVPTAELAGRARAVATEFANDATIALGEIKKLINDSPRCDIHSAFEAEAAAVARTSRTKDNVAAIKVFGTKAKPAFTGE</sequence>
<organism evidence="3 4">
    <name type="scientific">Novosphingobium taihuense</name>
    <dbReference type="NCBI Taxonomy" id="260085"/>
    <lineage>
        <taxon>Bacteria</taxon>
        <taxon>Pseudomonadati</taxon>
        <taxon>Pseudomonadota</taxon>
        <taxon>Alphaproteobacteria</taxon>
        <taxon>Sphingomonadales</taxon>
        <taxon>Sphingomonadaceae</taxon>
        <taxon>Novosphingobium</taxon>
    </lineage>
</organism>
<dbReference type="EC" id="5.3.3.18" evidence="3"/>
<protein>
    <submittedName>
        <fullName evidence="3">2-(1,2-epoxy-1,2-dihydrophenyl)acetyl-CoA isomerase</fullName>
        <ecNumber evidence="3">5.3.3.18</ecNumber>
    </submittedName>
</protein>
<accession>A0A7W7AEA8</accession>
<dbReference type="GO" id="GO:0016853">
    <property type="term" value="F:isomerase activity"/>
    <property type="evidence" value="ECO:0007669"/>
    <property type="project" value="UniProtKB-KW"/>
</dbReference>
<dbReference type="Proteomes" id="UP000538566">
    <property type="component" value="Unassembled WGS sequence"/>
</dbReference>
<dbReference type="GO" id="GO:0016829">
    <property type="term" value="F:lyase activity"/>
    <property type="evidence" value="ECO:0007669"/>
    <property type="project" value="UniProtKB-KW"/>
</dbReference>
<name>A0A7W7AEA8_9SPHN</name>
<keyword evidence="2" id="KW-0456">Lyase</keyword>
<gene>
    <name evidence="3" type="ORF">GGR37_003709</name>
</gene>
<evidence type="ECO:0000313" key="3">
    <source>
        <dbReference type="EMBL" id="MBB4615413.1"/>
    </source>
</evidence>
<evidence type="ECO:0000256" key="2">
    <source>
        <dbReference type="ARBA" id="ARBA00023239"/>
    </source>
</evidence>
<reference evidence="3 4" key="1">
    <citation type="submission" date="2020-08" db="EMBL/GenBank/DDBJ databases">
        <title>Genomic Encyclopedia of Type Strains, Phase IV (KMG-IV): sequencing the most valuable type-strain genomes for metagenomic binning, comparative biology and taxonomic classification.</title>
        <authorList>
            <person name="Goeker M."/>
        </authorList>
    </citation>
    <scope>NUCLEOTIDE SEQUENCE [LARGE SCALE GENOMIC DNA]</scope>
    <source>
        <strain evidence="3 4">DSM 17507</strain>
    </source>
</reference>
<dbReference type="PANTHER" id="PTHR11941:SF133">
    <property type="entry name" value="1,2-EPOXYPHENYLACETYL-COA ISOMERASE"/>
    <property type="match status" value="1"/>
</dbReference>
<keyword evidence="3" id="KW-0413">Isomerase</keyword>
<evidence type="ECO:0000256" key="1">
    <source>
        <dbReference type="ARBA" id="ARBA00005254"/>
    </source>
</evidence>
<dbReference type="PANTHER" id="PTHR11941">
    <property type="entry name" value="ENOYL-COA HYDRATASE-RELATED"/>
    <property type="match status" value="1"/>
</dbReference>
<dbReference type="Gene3D" id="1.10.12.10">
    <property type="entry name" value="Lyase 2-enoyl-coa Hydratase, Chain A, domain 2"/>
    <property type="match status" value="1"/>
</dbReference>
<dbReference type="OrthoDB" id="9781757at2"/>
<dbReference type="Gene3D" id="3.90.226.10">
    <property type="entry name" value="2-enoyl-CoA Hydratase, Chain A, domain 1"/>
    <property type="match status" value="1"/>
</dbReference>
<dbReference type="GO" id="GO:0006635">
    <property type="term" value="P:fatty acid beta-oxidation"/>
    <property type="evidence" value="ECO:0007669"/>
    <property type="project" value="TreeGrafter"/>
</dbReference>
<keyword evidence="4" id="KW-1185">Reference proteome</keyword>
<dbReference type="Pfam" id="PF00378">
    <property type="entry name" value="ECH_1"/>
    <property type="match status" value="1"/>
</dbReference>
<dbReference type="EMBL" id="JACHOA010000008">
    <property type="protein sequence ID" value="MBB4615413.1"/>
    <property type="molecule type" value="Genomic_DNA"/>
</dbReference>